<comment type="similarity">
    <text evidence="2">Belongs to the RRM CPSF6/7 family.</text>
</comment>
<dbReference type="AlphaFoldDB" id="A7SHB1"/>
<dbReference type="EMBL" id="DS469659">
    <property type="protein sequence ID" value="EDO36855.1"/>
    <property type="molecule type" value="Genomic_DNA"/>
</dbReference>
<evidence type="ECO:0000313" key="9">
    <source>
        <dbReference type="EMBL" id="EDO36855.1"/>
    </source>
</evidence>
<evidence type="ECO:0000256" key="6">
    <source>
        <dbReference type="PROSITE-ProRule" id="PRU00176"/>
    </source>
</evidence>
<evidence type="ECO:0000256" key="5">
    <source>
        <dbReference type="ARBA" id="ARBA00023242"/>
    </source>
</evidence>
<feature type="compositionally biased region" description="Low complexity" evidence="7">
    <location>
        <begin position="275"/>
        <end position="284"/>
    </location>
</feature>
<dbReference type="PANTHER" id="PTHR23204">
    <property type="entry name" value="CLEAVAGE AND POLYADENYLATION SPECIFIC FACTOR"/>
    <property type="match status" value="1"/>
</dbReference>
<dbReference type="InterPro" id="IPR034769">
    <property type="entry name" value="CPSF6_RRM"/>
</dbReference>
<dbReference type="HOGENOM" id="CLU_025289_1_0_1"/>
<accession>A7SHB1</accession>
<keyword evidence="6" id="KW-0694">RNA-binding</keyword>
<protein>
    <recommendedName>
        <fullName evidence="3">Cleavage and polyadenylation specificity factor subunit 6</fullName>
    </recommendedName>
</protein>
<evidence type="ECO:0000259" key="8">
    <source>
        <dbReference type="PROSITE" id="PS50102"/>
    </source>
</evidence>
<dbReference type="OMA" id="KFHENRQ"/>
<gene>
    <name evidence="9" type="ORF">NEMVEDRAFT_v1g245267</name>
</gene>
<dbReference type="Pfam" id="PF00076">
    <property type="entry name" value="RRM_1"/>
    <property type="match status" value="1"/>
</dbReference>
<dbReference type="SUPFAM" id="SSF54928">
    <property type="entry name" value="RNA-binding domain, RBD"/>
    <property type="match status" value="1"/>
</dbReference>
<feature type="domain" description="RRM" evidence="8">
    <location>
        <begin position="102"/>
        <end position="182"/>
    </location>
</feature>
<feature type="region of interest" description="Disordered" evidence="7">
    <location>
        <begin position="197"/>
        <end position="284"/>
    </location>
</feature>
<feature type="compositionally biased region" description="Gly residues" evidence="7">
    <location>
        <begin position="252"/>
        <end position="264"/>
    </location>
</feature>
<dbReference type="InterPro" id="IPR012677">
    <property type="entry name" value="Nucleotide-bd_a/b_plait_sf"/>
</dbReference>
<dbReference type="PhylomeDB" id="A7SHB1"/>
<evidence type="ECO:0000256" key="4">
    <source>
        <dbReference type="ARBA" id="ARBA00022664"/>
    </source>
</evidence>
<evidence type="ECO:0000256" key="2">
    <source>
        <dbReference type="ARBA" id="ARBA00006265"/>
    </source>
</evidence>
<comment type="subcellular location">
    <subcellularLocation>
        <location evidence="1">Nucleus</location>
    </subcellularLocation>
</comment>
<dbReference type="Proteomes" id="UP000001593">
    <property type="component" value="Unassembled WGS sequence"/>
</dbReference>
<feature type="region of interest" description="Disordered" evidence="7">
    <location>
        <begin position="447"/>
        <end position="502"/>
    </location>
</feature>
<evidence type="ECO:0000256" key="1">
    <source>
        <dbReference type="ARBA" id="ARBA00004123"/>
    </source>
</evidence>
<feature type="compositionally biased region" description="Gly residues" evidence="7">
    <location>
        <begin position="201"/>
        <end position="216"/>
    </location>
</feature>
<dbReference type="Pfam" id="PF25524">
    <property type="entry name" value="RSLD_CPSF6"/>
    <property type="match status" value="1"/>
</dbReference>
<organism evidence="9 10">
    <name type="scientific">Nematostella vectensis</name>
    <name type="common">Starlet sea anemone</name>
    <dbReference type="NCBI Taxonomy" id="45351"/>
    <lineage>
        <taxon>Eukaryota</taxon>
        <taxon>Metazoa</taxon>
        <taxon>Cnidaria</taxon>
        <taxon>Anthozoa</taxon>
        <taxon>Hexacorallia</taxon>
        <taxon>Actiniaria</taxon>
        <taxon>Edwardsiidae</taxon>
        <taxon>Nematostella</taxon>
    </lineage>
</organism>
<keyword evidence="10" id="KW-1185">Reference proteome</keyword>
<dbReference type="GO" id="GO:0003729">
    <property type="term" value="F:mRNA binding"/>
    <property type="evidence" value="ECO:0000318"/>
    <property type="project" value="GO_Central"/>
</dbReference>
<keyword evidence="5" id="KW-0539">Nucleus</keyword>
<dbReference type="STRING" id="45351.A7SHB1"/>
<dbReference type="SMART" id="SM00360">
    <property type="entry name" value="RRM"/>
    <property type="match status" value="1"/>
</dbReference>
<dbReference type="FunCoup" id="A7SHB1">
    <property type="interactions" value="918"/>
</dbReference>
<name>A7SHB1_NEMVE</name>
<dbReference type="KEGG" id="nve:5508336"/>
<dbReference type="InterPro" id="IPR035979">
    <property type="entry name" value="RBD_domain_sf"/>
</dbReference>
<dbReference type="OrthoDB" id="10065185at2759"/>
<evidence type="ECO:0000256" key="7">
    <source>
        <dbReference type="SAM" id="MobiDB-lite"/>
    </source>
</evidence>
<dbReference type="InterPro" id="IPR034772">
    <property type="entry name" value="CPSF6/7"/>
</dbReference>
<evidence type="ECO:0000256" key="3">
    <source>
        <dbReference type="ARBA" id="ARBA00016259"/>
    </source>
</evidence>
<dbReference type="eggNOG" id="KOG4849">
    <property type="taxonomic scope" value="Eukaryota"/>
</dbReference>
<dbReference type="InterPro" id="IPR000504">
    <property type="entry name" value="RRM_dom"/>
</dbReference>
<evidence type="ECO:0000313" key="10">
    <source>
        <dbReference type="Proteomes" id="UP000001593"/>
    </source>
</evidence>
<dbReference type="GO" id="GO:0110104">
    <property type="term" value="P:mRNA alternative polyadenylation"/>
    <property type="evidence" value="ECO:0000318"/>
    <property type="project" value="GO_Central"/>
</dbReference>
<dbReference type="PROSITE" id="PS50102">
    <property type="entry name" value="RRM"/>
    <property type="match status" value="1"/>
</dbReference>
<dbReference type="InterPro" id="IPR057951">
    <property type="entry name" value="CPSF6/7_RSLD_N"/>
</dbReference>
<dbReference type="InParanoid" id="A7SHB1"/>
<feature type="compositionally biased region" description="Basic residues" evidence="7">
    <location>
        <begin position="461"/>
        <end position="494"/>
    </location>
</feature>
<keyword evidence="4" id="KW-0507">mRNA processing</keyword>
<dbReference type="CDD" id="cd12643">
    <property type="entry name" value="RRM_CFIm68"/>
    <property type="match status" value="1"/>
</dbReference>
<dbReference type="GO" id="GO:0005847">
    <property type="term" value="C:mRNA cleavage and polyadenylation specificity factor complex"/>
    <property type="evidence" value="ECO:0000318"/>
    <property type="project" value="GO_Central"/>
</dbReference>
<sequence length="502" mass="55181">MATDAADIDLYAGVDELDHEMNHHEQPSDDLYDDTLTTSAEQQAEDEALQGIVSYSGDLVQPPTEASSGPGSNYEYKSYTTVHPKSAASLAAQSSYERPRGKPLYVGNLTWWTTDQQLTEALQECGVTDLINIKFFDNRTNGQSKGFAMIELGSDKSIEMVTERLPKFDIEGQNPVVTPATKQHLHEFEAQHRAKAPGTAFQGGGDPYQGVPGGPGFGPPGFDRGRGFRGGFRGRGAPRPGMGRGFEHGEMGRGGPWMGPGGPMGPRQPPPGMMPPYGGHPPQGYGMAPDMTGYGQMDKPPAIMPPVSMPPMHHPGMAYGGAPPMPHPVVAPHVNPAFFPEGAPPDFAGAARMDHALLAQYQARPGMNYMQGDDYAESMKRNQALASTAIKRAMSDANAGDYESGIETLVTAVSLIKQSVSANEESCLVLVQSLQSCLQGLESQLLERSHRKDRDDDDRERRHRRRRSRSRSRDRRSRSRERRSRSRERHRSRRERSERSRE</sequence>
<proteinExistence type="inferred from homology"/>
<reference evidence="9 10" key="1">
    <citation type="journal article" date="2007" name="Science">
        <title>Sea anemone genome reveals ancestral eumetazoan gene repertoire and genomic organization.</title>
        <authorList>
            <person name="Putnam N.H."/>
            <person name="Srivastava M."/>
            <person name="Hellsten U."/>
            <person name="Dirks B."/>
            <person name="Chapman J."/>
            <person name="Salamov A."/>
            <person name="Terry A."/>
            <person name="Shapiro H."/>
            <person name="Lindquist E."/>
            <person name="Kapitonov V.V."/>
            <person name="Jurka J."/>
            <person name="Genikhovich G."/>
            <person name="Grigoriev I.V."/>
            <person name="Lucas S.M."/>
            <person name="Steele R.E."/>
            <person name="Finnerty J.R."/>
            <person name="Technau U."/>
            <person name="Martindale M.Q."/>
            <person name="Rokhsar D.S."/>
        </authorList>
    </citation>
    <scope>NUCLEOTIDE SEQUENCE [LARGE SCALE GENOMIC DNA]</scope>
    <source>
        <strain evidence="10">CH2 X CH6</strain>
    </source>
</reference>
<feature type="region of interest" description="Disordered" evidence="7">
    <location>
        <begin position="56"/>
        <end position="77"/>
    </location>
</feature>
<dbReference type="Gene3D" id="3.30.70.330">
    <property type="match status" value="1"/>
</dbReference>
<feature type="region of interest" description="Disordered" evidence="7">
    <location>
        <begin position="16"/>
        <end position="41"/>
    </location>
</feature>